<keyword evidence="10" id="KW-1133">Transmembrane helix</keyword>
<evidence type="ECO:0000313" key="11">
    <source>
        <dbReference type="EMBL" id="CAH2065079.1"/>
    </source>
</evidence>
<dbReference type="InterPro" id="IPR036291">
    <property type="entry name" value="NAD(P)-bd_dom_sf"/>
</dbReference>
<keyword evidence="5" id="KW-0752">Steroid biosynthesis</keyword>
<dbReference type="GO" id="GO:0016020">
    <property type="term" value="C:membrane"/>
    <property type="evidence" value="ECO:0007669"/>
    <property type="project" value="UniProtKB-SubCell"/>
</dbReference>
<evidence type="ECO:0000256" key="4">
    <source>
        <dbReference type="ARBA" id="ARBA00022857"/>
    </source>
</evidence>
<evidence type="ECO:0000256" key="2">
    <source>
        <dbReference type="ARBA" id="ARBA00006484"/>
    </source>
</evidence>
<keyword evidence="7" id="KW-0560">Oxidoreductase</keyword>
<comment type="subcellular location">
    <subcellularLocation>
        <location evidence="1">Membrane</location>
        <topology evidence="1">Single-pass type II membrane protein</topology>
    </subcellularLocation>
</comment>
<dbReference type="InterPro" id="IPR002347">
    <property type="entry name" value="SDR_fam"/>
</dbReference>
<dbReference type="SUPFAM" id="SSF51735">
    <property type="entry name" value="NAD(P)-binding Rossmann-fold domains"/>
    <property type="match status" value="1"/>
</dbReference>
<keyword evidence="4" id="KW-0521">NADP</keyword>
<evidence type="ECO:0000256" key="8">
    <source>
        <dbReference type="ARBA" id="ARBA00023098"/>
    </source>
</evidence>
<dbReference type="PROSITE" id="PS00061">
    <property type="entry name" value="ADH_SHORT"/>
    <property type="match status" value="1"/>
</dbReference>
<keyword evidence="12" id="KW-1185">Reference proteome</keyword>
<evidence type="ECO:0000256" key="5">
    <source>
        <dbReference type="ARBA" id="ARBA00022955"/>
    </source>
</evidence>
<evidence type="ECO:0000256" key="6">
    <source>
        <dbReference type="ARBA" id="ARBA00022968"/>
    </source>
</evidence>
<name>A0AAU9SK15_THLAR</name>
<dbReference type="InterPro" id="IPR020904">
    <property type="entry name" value="Sc_DH/Rdtase_CS"/>
</dbReference>
<evidence type="ECO:0000256" key="10">
    <source>
        <dbReference type="SAM" id="Phobius"/>
    </source>
</evidence>
<dbReference type="Proteomes" id="UP000836841">
    <property type="component" value="Chromosome 5"/>
</dbReference>
<dbReference type="PANTHER" id="PTHR43391">
    <property type="entry name" value="RETINOL DEHYDROGENASE-RELATED"/>
    <property type="match status" value="1"/>
</dbReference>
<dbReference type="AlphaFoldDB" id="A0AAU9SK15"/>
<dbReference type="Pfam" id="PF00106">
    <property type="entry name" value="adh_short"/>
    <property type="match status" value="1"/>
</dbReference>
<dbReference type="PRINTS" id="PR00080">
    <property type="entry name" value="SDRFAMILY"/>
</dbReference>
<keyword evidence="8" id="KW-0443">Lipid metabolism</keyword>
<feature type="transmembrane region" description="Helical" evidence="10">
    <location>
        <begin position="18"/>
        <end position="38"/>
    </location>
</feature>
<evidence type="ECO:0000256" key="7">
    <source>
        <dbReference type="ARBA" id="ARBA00023002"/>
    </source>
</evidence>
<dbReference type="GO" id="GO:0005829">
    <property type="term" value="C:cytosol"/>
    <property type="evidence" value="ECO:0007669"/>
    <property type="project" value="TreeGrafter"/>
</dbReference>
<evidence type="ECO:0000256" key="9">
    <source>
        <dbReference type="RuleBase" id="RU000363"/>
    </source>
</evidence>
<accession>A0AAU9SK15</accession>
<evidence type="ECO:0000313" key="12">
    <source>
        <dbReference type="Proteomes" id="UP000836841"/>
    </source>
</evidence>
<gene>
    <name evidence="11" type="ORF">TAV2_LOCUS16529</name>
</gene>
<dbReference type="GO" id="GO:0016491">
    <property type="term" value="F:oxidoreductase activity"/>
    <property type="evidence" value="ECO:0007669"/>
    <property type="project" value="UniProtKB-KW"/>
</dbReference>
<keyword evidence="6" id="KW-0735">Signal-anchor</keyword>
<evidence type="ECO:0000256" key="3">
    <source>
        <dbReference type="ARBA" id="ARBA00022516"/>
    </source>
</evidence>
<comment type="similarity">
    <text evidence="2 9">Belongs to the short-chain dehydrogenases/reductases (SDR) family.</text>
</comment>
<dbReference type="GO" id="GO:0006694">
    <property type="term" value="P:steroid biosynthetic process"/>
    <property type="evidence" value="ECO:0007669"/>
    <property type="project" value="UniProtKB-KW"/>
</dbReference>
<dbReference type="Gene3D" id="3.40.50.720">
    <property type="entry name" value="NAD(P)-binding Rossmann-like Domain"/>
    <property type="match status" value="1"/>
</dbReference>
<reference evidence="11 12" key="1">
    <citation type="submission" date="2022-03" db="EMBL/GenBank/DDBJ databases">
        <authorList>
            <person name="Nunn A."/>
            <person name="Chopra R."/>
            <person name="Nunn A."/>
            <person name="Contreras Garrido A."/>
        </authorList>
    </citation>
    <scope>NUCLEOTIDE SEQUENCE [LARGE SCALE GENOMIC DNA]</scope>
</reference>
<keyword evidence="10" id="KW-0812">Transmembrane</keyword>
<organism evidence="11 12">
    <name type="scientific">Thlaspi arvense</name>
    <name type="common">Field penny-cress</name>
    <dbReference type="NCBI Taxonomy" id="13288"/>
    <lineage>
        <taxon>Eukaryota</taxon>
        <taxon>Viridiplantae</taxon>
        <taxon>Streptophyta</taxon>
        <taxon>Embryophyta</taxon>
        <taxon>Tracheophyta</taxon>
        <taxon>Spermatophyta</taxon>
        <taxon>Magnoliopsida</taxon>
        <taxon>eudicotyledons</taxon>
        <taxon>Gunneridae</taxon>
        <taxon>Pentapetalae</taxon>
        <taxon>rosids</taxon>
        <taxon>malvids</taxon>
        <taxon>Brassicales</taxon>
        <taxon>Brassicaceae</taxon>
        <taxon>Thlaspideae</taxon>
        <taxon>Thlaspi</taxon>
    </lineage>
</organism>
<keyword evidence="10" id="KW-0472">Membrane</keyword>
<dbReference type="PANTHER" id="PTHR43391:SF76">
    <property type="entry name" value="11-BETA-HYDROXYSTEROID DEHYDROGENASE-LIKE 2-RELATED"/>
    <property type="match status" value="1"/>
</dbReference>
<dbReference type="NCBIfam" id="NF004825">
    <property type="entry name" value="PRK06181.1"/>
    <property type="match status" value="1"/>
</dbReference>
<protein>
    <recommendedName>
        <fullName evidence="13">3-oxoacyl-[acyl-carrier-protein] reductase</fullName>
    </recommendedName>
</protein>
<feature type="non-terminal residue" evidence="11">
    <location>
        <position position="317"/>
    </location>
</feature>
<proteinExistence type="inferred from homology"/>
<keyword evidence="3" id="KW-0444">Lipid biosynthesis</keyword>
<evidence type="ECO:0000256" key="1">
    <source>
        <dbReference type="ARBA" id="ARBA00004606"/>
    </source>
</evidence>
<sequence>KVIAATNNMEMLNTILNLLLPPLTIIFLIIFYPFYLLIKLVSSIHKHLRFENVAGKVVLITGASSGIGEHLAYEYAKKGAYLALVARRKNLLERVAETSRQLGSGDVVIIPGDVANVDDCKKFIDETVQHFGKLDHLINNAGVSQTLHFEDFTQIQDANHIMDINFWGSTYITYFAIPHLRKNKGKIIVTTSAAANIPLPLSSVYSASKAALVRFFETLRVELNPDIKITIVFPGFISTDMTTLHFIAKTGSDFILSESVSKCAKAIFDGIGRGETHIEEPSWMKSIFLVKNVCPEIVDYVLGYLNSRYLKPCCKCD</sequence>
<dbReference type="PRINTS" id="PR00081">
    <property type="entry name" value="GDHRDH"/>
</dbReference>
<dbReference type="EMBL" id="OU466861">
    <property type="protein sequence ID" value="CAH2065079.1"/>
    <property type="molecule type" value="Genomic_DNA"/>
</dbReference>
<evidence type="ECO:0008006" key="13">
    <source>
        <dbReference type="Google" id="ProtNLM"/>
    </source>
</evidence>